<dbReference type="EMBL" id="JAKJXO020000005">
    <property type="protein sequence ID" value="KAL1604741.1"/>
    <property type="molecule type" value="Genomic_DNA"/>
</dbReference>
<evidence type="ECO:0000313" key="1">
    <source>
        <dbReference type="EMBL" id="KAL1604741.1"/>
    </source>
</evidence>
<comment type="caution">
    <text evidence="1">The sequence shown here is derived from an EMBL/GenBank/DDBJ whole genome shotgun (WGS) entry which is preliminary data.</text>
</comment>
<dbReference type="Proteomes" id="UP001521785">
    <property type="component" value="Unassembled WGS sequence"/>
</dbReference>
<reference evidence="1 2" key="1">
    <citation type="submission" date="2024-02" db="EMBL/GenBank/DDBJ databases">
        <title>De novo assembly and annotation of 12 fungi associated with fruit tree decline syndrome in Ontario, Canada.</title>
        <authorList>
            <person name="Sulman M."/>
            <person name="Ellouze W."/>
            <person name="Ilyukhin E."/>
        </authorList>
    </citation>
    <scope>NUCLEOTIDE SEQUENCE [LARGE SCALE GENOMIC DNA]</scope>
    <source>
        <strain evidence="1 2">M42-189</strain>
    </source>
</reference>
<protein>
    <submittedName>
        <fullName evidence="1">Uncharacterized protein</fullName>
    </submittedName>
</protein>
<gene>
    <name evidence="1" type="ORF">SLS60_004281</name>
</gene>
<evidence type="ECO:0000313" key="2">
    <source>
        <dbReference type="Proteomes" id="UP001521785"/>
    </source>
</evidence>
<organism evidence="1 2">
    <name type="scientific">Paraconiothyrium brasiliense</name>
    <dbReference type="NCBI Taxonomy" id="300254"/>
    <lineage>
        <taxon>Eukaryota</taxon>
        <taxon>Fungi</taxon>
        <taxon>Dikarya</taxon>
        <taxon>Ascomycota</taxon>
        <taxon>Pezizomycotina</taxon>
        <taxon>Dothideomycetes</taxon>
        <taxon>Pleosporomycetidae</taxon>
        <taxon>Pleosporales</taxon>
        <taxon>Massarineae</taxon>
        <taxon>Didymosphaeriaceae</taxon>
        <taxon>Paraconiothyrium</taxon>
    </lineage>
</organism>
<name>A0ABR3RJW9_9PLEO</name>
<proteinExistence type="predicted"/>
<accession>A0ABR3RJW9</accession>
<keyword evidence="2" id="KW-1185">Reference proteome</keyword>
<sequence length="116" mass="13087">MDGSVLIAPIEVGPQTEARTLKSENTDWVASDDFIFGYRLSRIKVKRNIDETTETEYTKGALYNHGSEDSGKRVAQYELEKVTGDDFVEAEDFGDSMVKVSDEDEECRCIIPRDNV</sequence>